<dbReference type="Pfam" id="PF00041">
    <property type="entry name" value="fn3"/>
    <property type="match status" value="1"/>
</dbReference>
<organism evidence="3">
    <name type="scientific">freshwater metagenome</name>
    <dbReference type="NCBI Taxonomy" id="449393"/>
    <lineage>
        <taxon>unclassified sequences</taxon>
        <taxon>metagenomes</taxon>
        <taxon>ecological metagenomes</taxon>
    </lineage>
</organism>
<evidence type="ECO:0000313" key="3">
    <source>
        <dbReference type="EMBL" id="CAB4917725.1"/>
    </source>
</evidence>
<dbReference type="EMBL" id="CAFBMZ010000008">
    <property type="protein sequence ID" value="CAB4917725.1"/>
    <property type="molecule type" value="Genomic_DNA"/>
</dbReference>
<keyword evidence="1" id="KW-0812">Transmembrane</keyword>
<dbReference type="InterPro" id="IPR013783">
    <property type="entry name" value="Ig-like_fold"/>
</dbReference>
<reference evidence="3" key="1">
    <citation type="submission" date="2020-05" db="EMBL/GenBank/DDBJ databases">
        <authorList>
            <person name="Chiriac C."/>
            <person name="Salcher M."/>
            <person name="Ghai R."/>
            <person name="Kavagutti S V."/>
        </authorList>
    </citation>
    <scope>NUCLEOTIDE SEQUENCE</scope>
</reference>
<dbReference type="PROSITE" id="PS50853">
    <property type="entry name" value="FN3"/>
    <property type="match status" value="1"/>
</dbReference>
<keyword evidence="1" id="KW-0472">Membrane</keyword>
<proteinExistence type="predicted"/>
<dbReference type="SMART" id="SM00060">
    <property type="entry name" value="FN3"/>
    <property type="match status" value="1"/>
</dbReference>
<dbReference type="Gene3D" id="2.60.40.10">
    <property type="entry name" value="Immunoglobulins"/>
    <property type="match status" value="1"/>
</dbReference>
<gene>
    <name evidence="3" type="ORF">UFOPK3684_00206</name>
</gene>
<name>A0A6J7HMY7_9ZZZZ</name>
<accession>A0A6J7HMY7</accession>
<sequence>MRRFVTLFSVLVALQVPLAVAVAADEPITATSFEIPTLQTCTSLSSHAVRILRSQRPCHVNTEALAIWRSEASVEDLTSKFPMATLQTCAGKSSTNPSYLLIKSSCQKFQVATAWHRWLRAPSTPEIKSVVALNEVTALITFDQMNDNPDAPIAFFTVISHPDEVTTTGLPNAKGQYYVTGLNEQKSYTFSVSATNADGVSPLSAASEVVTTPAIPVLVPAGPGLISFVTAAVLLFAFFIYRRFKSALHLV</sequence>
<feature type="domain" description="Fibronectin type-III" evidence="2">
    <location>
        <begin position="121"/>
        <end position="214"/>
    </location>
</feature>
<dbReference type="SUPFAM" id="SSF49265">
    <property type="entry name" value="Fibronectin type III"/>
    <property type="match status" value="1"/>
</dbReference>
<evidence type="ECO:0000256" key="1">
    <source>
        <dbReference type="SAM" id="Phobius"/>
    </source>
</evidence>
<dbReference type="CDD" id="cd00063">
    <property type="entry name" value="FN3"/>
    <property type="match status" value="1"/>
</dbReference>
<keyword evidence="1" id="KW-1133">Transmembrane helix</keyword>
<dbReference type="AlphaFoldDB" id="A0A6J7HMY7"/>
<evidence type="ECO:0000259" key="2">
    <source>
        <dbReference type="PROSITE" id="PS50853"/>
    </source>
</evidence>
<dbReference type="InterPro" id="IPR036116">
    <property type="entry name" value="FN3_sf"/>
</dbReference>
<protein>
    <submittedName>
        <fullName evidence="3">Unannotated protein</fullName>
    </submittedName>
</protein>
<feature type="transmembrane region" description="Helical" evidence="1">
    <location>
        <begin position="217"/>
        <end position="241"/>
    </location>
</feature>
<dbReference type="InterPro" id="IPR003961">
    <property type="entry name" value="FN3_dom"/>
</dbReference>